<proteinExistence type="predicted"/>
<keyword evidence="1" id="KW-1133">Transmembrane helix</keyword>
<organism evidence="2">
    <name type="scientific">Candidatus Electrothrix aestuarii</name>
    <dbReference type="NCBI Taxonomy" id="3062594"/>
    <lineage>
        <taxon>Bacteria</taxon>
        <taxon>Pseudomonadati</taxon>
        <taxon>Thermodesulfobacteriota</taxon>
        <taxon>Desulfobulbia</taxon>
        <taxon>Desulfobulbales</taxon>
        <taxon>Desulfobulbaceae</taxon>
        <taxon>Candidatus Electrothrix</taxon>
    </lineage>
</organism>
<dbReference type="AlphaFoldDB" id="A0AAU8LR74"/>
<sequence length="540" mass="62335">MLELETGDPWNGEKKPASSSRFLLPFSYTLSPANIAAIKPDQLCFRQIQPKKDFDRERLLYFTAETANVLFQRAIWAEIDADLWHNAGCSGPFCFQSVYRDTIEPVAVTLSPPRLVLFEGQADDRFAHPPLRHGFLIQDIFFPETDSAHRAPCLDDLLEFNELFRYIDSPFPEHRYRFANALEDFPADYVTGRKIGQTTGKDPFFCYKSRWLSLLYGVPLRMDDGQYLMPVPPSNISCEQHNLLENHLSCTSNNCLLYADNRAFVWTAAIIKGGGSALAEQYRRKNAVADPWEFGHWCRLLNVDNPAGSPAETHCVRAFEKQWASERTYQRWAEWGTWYGYCYHSGAMLADSREEPPLWRYFGEMYFDQVLLLMYLRITLFAFSRELTRMNQGDSEQRDEFSMLRSSFAKFTNLYQFPLISNQQQGLEMYKAARKSMDIDDLFKEVQEEISSTHEFLEMKASRKLGTMANIIALFAAIAAFGSLLTEDLRQNVFAYFAEDKSRGAFLFLAVSLVYVGRKQIAHLGKVLRGKFTKIRRKML</sequence>
<reference evidence="2" key="2">
    <citation type="submission" date="2024-06" db="EMBL/GenBank/DDBJ databases">
        <authorList>
            <person name="Plum-Jensen L.E."/>
            <person name="Schramm A."/>
            <person name="Marshall I.P.G."/>
        </authorList>
    </citation>
    <scope>NUCLEOTIDE SEQUENCE</scope>
    <source>
        <strain evidence="2">Rat1</strain>
    </source>
</reference>
<keyword evidence="1" id="KW-0812">Transmembrane</keyword>
<evidence type="ECO:0000313" key="2">
    <source>
        <dbReference type="EMBL" id="XCN71684.1"/>
    </source>
</evidence>
<evidence type="ECO:0008006" key="3">
    <source>
        <dbReference type="Google" id="ProtNLM"/>
    </source>
</evidence>
<gene>
    <name evidence="2" type="ORF">Q3M24_15390</name>
</gene>
<dbReference type="EMBL" id="CP159373">
    <property type="protein sequence ID" value="XCN71684.1"/>
    <property type="molecule type" value="Genomic_DNA"/>
</dbReference>
<protein>
    <recommendedName>
        <fullName evidence="3">CorA-like Mg2+ transporter protein</fullName>
    </recommendedName>
</protein>
<accession>A0AAU8LR74</accession>
<evidence type="ECO:0000256" key="1">
    <source>
        <dbReference type="SAM" id="Phobius"/>
    </source>
</evidence>
<feature type="transmembrane region" description="Helical" evidence="1">
    <location>
        <begin position="465"/>
        <end position="485"/>
    </location>
</feature>
<reference evidence="2" key="1">
    <citation type="journal article" date="2024" name="Syst. Appl. Microbiol.">
        <title>First single-strain enrichments of Electrothrix cable bacteria, description of E. aestuarii sp. nov. and E. rattekaaiensis sp. nov., and proposal of a cable bacteria taxonomy following the rules of the SeqCode.</title>
        <authorList>
            <person name="Plum-Jensen L.E."/>
            <person name="Schramm A."/>
            <person name="Marshall I.P.G."/>
        </authorList>
    </citation>
    <scope>NUCLEOTIDE SEQUENCE</scope>
    <source>
        <strain evidence="2">Rat1</strain>
    </source>
</reference>
<keyword evidence="1" id="KW-0472">Membrane</keyword>
<name>A0AAU8LR74_9BACT</name>
<dbReference type="KEGG" id="eaj:Q3M24_15390"/>